<comment type="caution">
    <text evidence="2">The sequence shown here is derived from an EMBL/GenBank/DDBJ whole genome shotgun (WGS) entry which is preliminary data.</text>
</comment>
<evidence type="ECO:0000313" key="2">
    <source>
        <dbReference type="EMBL" id="MBK9795732.1"/>
    </source>
</evidence>
<protein>
    <recommendedName>
        <fullName evidence="4">DUF5666 domain-containing protein</fullName>
    </recommendedName>
</protein>
<dbReference type="EMBL" id="JADKIO010000005">
    <property type="protein sequence ID" value="MBK9795732.1"/>
    <property type="molecule type" value="Genomic_DNA"/>
</dbReference>
<evidence type="ECO:0008006" key="4">
    <source>
        <dbReference type="Google" id="ProtNLM"/>
    </source>
</evidence>
<dbReference type="AlphaFoldDB" id="A0A9D7SFU9"/>
<sequence length="100" mass="10424">MRMKSIAVLSATAVLGAALGWAAAAASYQKTGTVKEVAADSFTLDLGKEEWRFYTEGATTGKEALKAGDKVTVTYKQVATKIEGKGGAKKEAAKAPAKKK</sequence>
<reference evidence="2" key="1">
    <citation type="submission" date="2020-10" db="EMBL/GenBank/DDBJ databases">
        <title>Connecting structure to function with the recovery of over 1000 high-quality activated sludge metagenome-assembled genomes encoding full-length rRNA genes using long-read sequencing.</title>
        <authorList>
            <person name="Singleton C.M."/>
            <person name="Petriglieri F."/>
            <person name="Kristensen J.M."/>
            <person name="Kirkegaard R.H."/>
            <person name="Michaelsen T.Y."/>
            <person name="Andersen M.H."/>
            <person name="Karst S.M."/>
            <person name="Dueholm M.S."/>
            <person name="Nielsen P.H."/>
            <person name="Albertsen M."/>
        </authorList>
    </citation>
    <scope>NUCLEOTIDE SEQUENCE</scope>
    <source>
        <strain evidence="2">Skiv_18-Q3-R9-52_MAXAC.067</strain>
    </source>
</reference>
<dbReference type="Proteomes" id="UP000886657">
    <property type="component" value="Unassembled WGS sequence"/>
</dbReference>
<proteinExistence type="predicted"/>
<evidence type="ECO:0000313" key="3">
    <source>
        <dbReference type="Proteomes" id="UP000886657"/>
    </source>
</evidence>
<evidence type="ECO:0000256" key="1">
    <source>
        <dbReference type="SAM" id="SignalP"/>
    </source>
</evidence>
<keyword evidence="1" id="KW-0732">Signal</keyword>
<organism evidence="2 3">
    <name type="scientific">Candidatus Geothrix skivensis</name>
    <dbReference type="NCBI Taxonomy" id="2954439"/>
    <lineage>
        <taxon>Bacteria</taxon>
        <taxon>Pseudomonadati</taxon>
        <taxon>Acidobacteriota</taxon>
        <taxon>Holophagae</taxon>
        <taxon>Holophagales</taxon>
        <taxon>Holophagaceae</taxon>
        <taxon>Geothrix</taxon>
    </lineage>
</organism>
<accession>A0A9D7SFU9</accession>
<gene>
    <name evidence="2" type="ORF">IPP58_04435</name>
</gene>
<feature type="signal peptide" evidence="1">
    <location>
        <begin position="1"/>
        <end position="22"/>
    </location>
</feature>
<feature type="chain" id="PRO_5039638842" description="DUF5666 domain-containing protein" evidence="1">
    <location>
        <begin position="23"/>
        <end position="100"/>
    </location>
</feature>
<name>A0A9D7SFU9_9BACT</name>